<protein>
    <submittedName>
        <fullName evidence="1">Uncharacterized protein</fullName>
    </submittedName>
</protein>
<accession>A0A0A9AW40</accession>
<dbReference type="EMBL" id="GBRH01246573">
    <property type="protein sequence ID" value="JAD51322.1"/>
    <property type="molecule type" value="Transcribed_RNA"/>
</dbReference>
<organism evidence="1">
    <name type="scientific">Arundo donax</name>
    <name type="common">Giant reed</name>
    <name type="synonym">Donax arundinaceus</name>
    <dbReference type="NCBI Taxonomy" id="35708"/>
    <lineage>
        <taxon>Eukaryota</taxon>
        <taxon>Viridiplantae</taxon>
        <taxon>Streptophyta</taxon>
        <taxon>Embryophyta</taxon>
        <taxon>Tracheophyta</taxon>
        <taxon>Spermatophyta</taxon>
        <taxon>Magnoliopsida</taxon>
        <taxon>Liliopsida</taxon>
        <taxon>Poales</taxon>
        <taxon>Poaceae</taxon>
        <taxon>PACMAD clade</taxon>
        <taxon>Arundinoideae</taxon>
        <taxon>Arundineae</taxon>
        <taxon>Arundo</taxon>
    </lineage>
</organism>
<evidence type="ECO:0000313" key="1">
    <source>
        <dbReference type="EMBL" id="JAD51322.1"/>
    </source>
</evidence>
<proteinExistence type="predicted"/>
<name>A0A0A9AW40_ARUDO</name>
<reference evidence="1" key="1">
    <citation type="submission" date="2014-09" db="EMBL/GenBank/DDBJ databases">
        <authorList>
            <person name="Magalhaes I.L.F."/>
            <person name="Oliveira U."/>
            <person name="Santos F.R."/>
            <person name="Vidigal T.H.D.A."/>
            <person name="Brescovit A.D."/>
            <person name="Santos A.J."/>
        </authorList>
    </citation>
    <scope>NUCLEOTIDE SEQUENCE</scope>
    <source>
        <tissue evidence="1">Shoot tissue taken approximately 20 cm above the soil surface</tissue>
    </source>
</reference>
<reference evidence="1" key="2">
    <citation type="journal article" date="2015" name="Data Brief">
        <title>Shoot transcriptome of the giant reed, Arundo donax.</title>
        <authorList>
            <person name="Barrero R.A."/>
            <person name="Guerrero F.D."/>
            <person name="Moolhuijzen P."/>
            <person name="Goolsby J.A."/>
            <person name="Tidwell J."/>
            <person name="Bellgard S.E."/>
            <person name="Bellgard M.I."/>
        </authorList>
    </citation>
    <scope>NUCLEOTIDE SEQUENCE</scope>
    <source>
        <tissue evidence="1">Shoot tissue taken approximately 20 cm above the soil surface</tissue>
    </source>
</reference>
<sequence length="14" mass="1536">MRAKLPTKPPQGVI</sequence>